<protein>
    <submittedName>
        <fullName evidence="3">Uncharacterized protein</fullName>
    </submittedName>
</protein>
<keyword evidence="4" id="KW-1185">Reference proteome</keyword>
<sequence>MTTVRTAGPTPSGGLQGFDGEVLEPGDASYEAARSATLRPDDPQLILRPRHGHDVQRAVRYAAASDAELAVRGVDTASPG</sequence>
<evidence type="ECO:0000313" key="4">
    <source>
        <dbReference type="Proteomes" id="UP001157034"/>
    </source>
</evidence>
<keyword evidence="1" id="KW-0560">Oxidoreductase</keyword>
<dbReference type="RefSeq" id="WP_284253793.1">
    <property type="nucleotide sequence ID" value="NZ_BSVB01000001.1"/>
</dbReference>
<dbReference type="Proteomes" id="UP001157034">
    <property type="component" value="Unassembled WGS sequence"/>
</dbReference>
<evidence type="ECO:0000256" key="2">
    <source>
        <dbReference type="SAM" id="MobiDB-lite"/>
    </source>
</evidence>
<dbReference type="EMBL" id="BSVB01000001">
    <property type="protein sequence ID" value="GMA94929.1"/>
    <property type="molecule type" value="Genomic_DNA"/>
</dbReference>
<feature type="region of interest" description="Disordered" evidence="2">
    <location>
        <begin position="1"/>
        <end position="50"/>
    </location>
</feature>
<reference evidence="4" key="1">
    <citation type="journal article" date="2019" name="Int. J. Syst. Evol. Microbiol.">
        <title>The Global Catalogue of Microorganisms (GCM) 10K type strain sequencing project: providing services to taxonomists for standard genome sequencing and annotation.</title>
        <authorList>
            <consortium name="The Broad Institute Genomics Platform"/>
            <consortium name="The Broad Institute Genome Sequencing Center for Infectious Disease"/>
            <person name="Wu L."/>
            <person name="Ma J."/>
        </authorList>
    </citation>
    <scope>NUCLEOTIDE SEQUENCE [LARGE SCALE GENOMIC DNA]</scope>
    <source>
        <strain evidence="4">NBRC 108894</strain>
    </source>
</reference>
<dbReference type="InterPro" id="IPR016167">
    <property type="entry name" value="FAD-bd_PCMH_sub1"/>
</dbReference>
<dbReference type="Gene3D" id="3.30.43.10">
    <property type="entry name" value="Uridine Diphospho-n-acetylenolpyruvylglucosamine Reductase, domain 2"/>
    <property type="match status" value="1"/>
</dbReference>
<proteinExistence type="predicted"/>
<evidence type="ECO:0000256" key="1">
    <source>
        <dbReference type="ARBA" id="ARBA00023002"/>
    </source>
</evidence>
<evidence type="ECO:0000313" key="3">
    <source>
        <dbReference type="EMBL" id="GMA94929.1"/>
    </source>
</evidence>
<comment type="caution">
    <text evidence="3">The sequence shown here is derived from an EMBL/GenBank/DDBJ whole genome shotgun (WGS) entry which is preliminary data.</text>
</comment>
<organism evidence="3 4">
    <name type="scientific">Pseudolysinimonas kribbensis</name>
    <dbReference type="NCBI Taxonomy" id="433641"/>
    <lineage>
        <taxon>Bacteria</taxon>
        <taxon>Bacillati</taxon>
        <taxon>Actinomycetota</taxon>
        <taxon>Actinomycetes</taxon>
        <taxon>Micrococcales</taxon>
        <taxon>Microbacteriaceae</taxon>
        <taxon>Pseudolysinimonas</taxon>
    </lineage>
</organism>
<name>A0ABQ6K665_9MICO</name>
<gene>
    <name evidence="3" type="ORF">GCM10025881_17530</name>
</gene>
<accession>A0ABQ6K665</accession>